<keyword evidence="1" id="KW-1133">Transmembrane helix</keyword>
<feature type="transmembrane region" description="Helical" evidence="1">
    <location>
        <begin position="42"/>
        <end position="63"/>
    </location>
</feature>
<name>A0A1H0S733_MICTS</name>
<dbReference type="AlphaFoldDB" id="A0A1H0S733"/>
<proteinExistence type="predicted"/>
<organism evidence="2 3">
    <name type="scientific">Microbacterium testaceum (strain StLB037)</name>
    <dbReference type="NCBI Taxonomy" id="979556"/>
    <lineage>
        <taxon>Bacteria</taxon>
        <taxon>Bacillati</taxon>
        <taxon>Actinomycetota</taxon>
        <taxon>Actinomycetes</taxon>
        <taxon>Micrococcales</taxon>
        <taxon>Microbacteriaceae</taxon>
        <taxon>Microbacterium</taxon>
    </lineage>
</organism>
<reference evidence="2 3" key="1">
    <citation type="submission" date="2016-10" db="EMBL/GenBank/DDBJ databases">
        <authorList>
            <person name="de Groot N.N."/>
        </authorList>
    </citation>
    <scope>NUCLEOTIDE SEQUENCE [LARGE SCALE GENOMIC DNA]</scope>
    <source>
        <strain evidence="2 3">StLB037</strain>
    </source>
</reference>
<feature type="transmembrane region" description="Helical" evidence="1">
    <location>
        <begin position="75"/>
        <end position="100"/>
    </location>
</feature>
<accession>A0A1H0S733</accession>
<dbReference type="EMBL" id="FNJN01000008">
    <property type="protein sequence ID" value="SDP37349.1"/>
    <property type="molecule type" value="Genomic_DNA"/>
</dbReference>
<keyword evidence="1" id="KW-0812">Transmembrane</keyword>
<dbReference type="Proteomes" id="UP000186456">
    <property type="component" value="Unassembled WGS sequence"/>
</dbReference>
<evidence type="ECO:0000256" key="1">
    <source>
        <dbReference type="SAM" id="Phobius"/>
    </source>
</evidence>
<gene>
    <name evidence="2" type="ORF">SAMN04487788_3239</name>
</gene>
<evidence type="ECO:0000313" key="3">
    <source>
        <dbReference type="Proteomes" id="UP000186456"/>
    </source>
</evidence>
<sequence length="104" mass="10780">MTLWTAVLTASVICVALKATGYLLPAHWLDKPRPARIADLLTVALLSALVMVQTLGAGSAVVVDARLPAVGVAALLLWARAPFLVVVAAAALTAALLRLWGWAA</sequence>
<dbReference type="RefSeq" id="WP_056230455.1">
    <property type="nucleotide sequence ID" value="NZ_FNJN01000008.1"/>
</dbReference>
<dbReference type="Pfam" id="PF05437">
    <property type="entry name" value="AzlD"/>
    <property type="match status" value="1"/>
</dbReference>
<evidence type="ECO:0000313" key="2">
    <source>
        <dbReference type="EMBL" id="SDP37349.1"/>
    </source>
</evidence>
<protein>
    <submittedName>
        <fullName evidence="2">Branched-chain amino acid transport protein (AzlD)</fullName>
    </submittedName>
</protein>
<dbReference type="InterPro" id="IPR008407">
    <property type="entry name" value="Brnchd-chn_aa_trnsp_AzlD"/>
</dbReference>
<keyword evidence="1" id="KW-0472">Membrane</keyword>